<name>A0ACC2KWS6_PERAE</name>
<evidence type="ECO:0000313" key="2">
    <source>
        <dbReference type="Proteomes" id="UP001234297"/>
    </source>
</evidence>
<dbReference type="EMBL" id="CM056819">
    <property type="protein sequence ID" value="KAJ8625229.1"/>
    <property type="molecule type" value="Genomic_DNA"/>
</dbReference>
<proteinExistence type="predicted"/>
<keyword evidence="2" id="KW-1185">Reference proteome</keyword>
<dbReference type="Proteomes" id="UP001234297">
    <property type="component" value="Chromosome 11"/>
</dbReference>
<evidence type="ECO:0000313" key="1">
    <source>
        <dbReference type="EMBL" id="KAJ8625229.1"/>
    </source>
</evidence>
<comment type="caution">
    <text evidence="1">The sequence shown here is derived from an EMBL/GenBank/DDBJ whole genome shotgun (WGS) entry which is preliminary data.</text>
</comment>
<organism evidence="1 2">
    <name type="scientific">Persea americana</name>
    <name type="common">Avocado</name>
    <dbReference type="NCBI Taxonomy" id="3435"/>
    <lineage>
        <taxon>Eukaryota</taxon>
        <taxon>Viridiplantae</taxon>
        <taxon>Streptophyta</taxon>
        <taxon>Embryophyta</taxon>
        <taxon>Tracheophyta</taxon>
        <taxon>Spermatophyta</taxon>
        <taxon>Magnoliopsida</taxon>
        <taxon>Magnoliidae</taxon>
        <taxon>Laurales</taxon>
        <taxon>Lauraceae</taxon>
        <taxon>Persea</taxon>
    </lineage>
</organism>
<gene>
    <name evidence="1" type="ORF">MRB53_033759</name>
</gene>
<protein>
    <submittedName>
        <fullName evidence="1">Uncharacterized protein</fullName>
    </submittedName>
</protein>
<accession>A0ACC2KWS6</accession>
<sequence length="263" mass="29084">MTNVRNESLMSQKERKRAAKEKRPPRRGLGVARLEKLRILDEELAAAASFSSQYVCSFVPPSYFPPPFTLQGFYDSGSLENIGEELDSFGMECKDLSVQSLDACPHYIKGLDSFGLECKELSPQSLDACPHSIKKRREQQHITARDLSLTIIPGEGKRRFQITEGEGFERGDAYLDLSLSSIYYGDDKEGNLSIKEDGADSRAGAMTPKAVTHSELLTYEWEGIKNCNSSTALASYCRQEPCVLSLCVAALESPPELNLGLSL</sequence>
<reference evidence="1 2" key="1">
    <citation type="journal article" date="2022" name="Hortic Res">
        <title>A haplotype resolved chromosomal level avocado genome allows analysis of novel avocado genes.</title>
        <authorList>
            <person name="Nath O."/>
            <person name="Fletcher S.J."/>
            <person name="Hayward A."/>
            <person name="Shaw L.M."/>
            <person name="Masouleh A.K."/>
            <person name="Furtado A."/>
            <person name="Henry R.J."/>
            <person name="Mitter N."/>
        </authorList>
    </citation>
    <scope>NUCLEOTIDE SEQUENCE [LARGE SCALE GENOMIC DNA]</scope>
    <source>
        <strain evidence="2">cv. Hass</strain>
    </source>
</reference>